<name>A0A2T0SUN9_9BACT</name>
<feature type="transmembrane region" description="Helical" evidence="2">
    <location>
        <begin position="12"/>
        <end position="30"/>
    </location>
</feature>
<dbReference type="GO" id="GO:0004519">
    <property type="term" value="F:endonuclease activity"/>
    <property type="evidence" value="ECO:0007669"/>
    <property type="project" value="UniProtKB-KW"/>
</dbReference>
<feature type="compositionally biased region" description="Polar residues" evidence="1">
    <location>
        <begin position="58"/>
        <end position="76"/>
    </location>
</feature>
<evidence type="ECO:0000313" key="4">
    <source>
        <dbReference type="Proteomes" id="UP000238375"/>
    </source>
</evidence>
<sequence length="246" mass="26518">MFGLDPLSRPVAVAEILLLLTAAAFVGWLLGRLTRSGRVKALRQAITRREAELANGPSADTISVPANPSYSETATSAEPLTTPIPMIPVDPLAPIYGAPTLLIPADDTEAEQPELPGTPPPIEIPPLGAPIPEAPPVFPPQPASATDTGETAVLNRIAARAGELQFDRIGRALPTDADDLKDIVGVGPFLERKLHSLGIYTFRQISHFSKEDSKQINEIIEFFPGRIDRDDWVGQAKALHERKYGE</sequence>
<keyword evidence="3" id="KW-0255">Endonuclease</keyword>
<gene>
    <name evidence="3" type="ORF">CLV58_111167</name>
</gene>
<reference evidence="3 4" key="1">
    <citation type="submission" date="2018-03" db="EMBL/GenBank/DDBJ databases">
        <title>Genomic Encyclopedia of Archaeal and Bacterial Type Strains, Phase II (KMG-II): from individual species to whole genera.</title>
        <authorList>
            <person name="Goeker M."/>
        </authorList>
    </citation>
    <scope>NUCLEOTIDE SEQUENCE [LARGE SCALE GENOMIC DNA]</scope>
    <source>
        <strain evidence="3 4">DSM 28354</strain>
    </source>
</reference>
<dbReference type="AlphaFoldDB" id="A0A2T0SUN9"/>
<protein>
    <submittedName>
        <fullName evidence="3">Putative flap endonuclease-1-like 5' DNA nuclease</fullName>
    </submittedName>
</protein>
<keyword evidence="2" id="KW-1133">Transmembrane helix</keyword>
<dbReference type="Proteomes" id="UP000238375">
    <property type="component" value="Unassembled WGS sequence"/>
</dbReference>
<evidence type="ECO:0000256" key="1">
    <source>
        <dbReference type="SAM" id="MobiDB-lite"/>
    </source>
</evidence>
<dbReference type="Gene3D" id="1.10.150.20">
    <property type="entry name" value="5' to 3' exonuclease, C-terminal subdomain"/>
    <property type="match status" value="1"/>
</dbReference>
<organism evidence="3 4">
    <name type="scientific">Spirosoma oryzae</name>
    <dbReference type="NCBI Taxonomy" id="1469603"/>
    <lineage>
        <taxon>Bacteria</taxon>
        <taxon>Pseudomonadati</taxon>
        <taxon>Bacteroidota</taxon>
        <taxon>Cytophagia</taxon>
        <taxon>Cytophagales</taxon>
        <taxon>Cytophagaceae</taxon>
        <taxon>Spirosoma</taxon>
    </lineage>
</organism>
<feature type="region of interest" description="Disordered" evidence="1">
    <location>
        <begin position="57"/>
        <end position="76"/>
    </location>
</feature>
<proteinExistence type="predicted"/>
<evidence type="ECO:0000313" key="3">
    <source>
        <dbReference type="EMBL" id="PRY37129.1"/>
    </source>
</evidence>
<keyword evidence="3" id="KW-0540">Nuclease</keyword>
<accession>A0A2T0SUN9</accession>
<dbReference type="EMBL" id="PVTE01000011">
    <property type="protein sequence ID" value="PRY37129.1"/>
    <property type="molecule type" value="Genomic_DNA"/>
</dbReference>
<keyword evidence="3" id="KW-0378">Hydrolase</keyword>
<keyword evidence="2" id="KW-0812">Transmembrane</keyword>
<keyword evidence="4" id="KW-1185">Reference proteome</keyword>
<dbReference type="OrthoDB" id="9807941at2"/>
<dbReference type="RefSeq" id="WP_106138599.1">
    <property type="nucleotide sequence ID" value="NZ_PVTE01000011.1"/>
</dbReference>
<keyword evidence="2" id="KW-0472">Membrane</keyword>
<evidence type="ECO:0000256" key="2">
    <source>
        <dbReference type="SAM" id="Phobius"/>
    </source>
</evidence>
<comment type="caution">
    <text evidence="3">The sequence shown here is derived from an EMBL/GenBank/DDBJ whole genome shotgun (WGS) entry which is preliminary data.</text>
</comment>